<dbReference type="EMBL" id="RCHI01000018">
    <property type="protein sequence ID" value="RLL62941.1"/>
    <property type="molecule type" value="Genomic_DNA"/>
</dbReference>
<dbReference type="GO" id="GO:0006313">
    <property type="term" value="P:DNA transposition"/>
    <property type="evidence" value="ECO:0007669"/>
    <property type="project" value="InterPro"/>
</dbReference>
<organism evidence="2 3">
    <name type="scientific">Paenirhodobacter hankyongi</name>
    <dbReference type="NCBI Taxonomy" id="2294033"/>
    <lineage>
        <taxon>Bacteria</taxon>
        <taxon>Pseudomonadati</taxon>
        <taxon>Pseudomonadota</taxon>
        <taxon>Alphaproteobacteria</taxon>
        <taxon>Rhodobacterales</taxon>
        <taxon>Rhodobacter group</taxon>
        <taxon>Paenirhodobacter</taxon>
    </lineage>
</organism>
<feature type="domain" description="Transposase IS116/IS110/IS902 C-terminal" evidence="1">
    <location>
        <begin position="32"/>
        <end position="108"/>
    </location>
</feature>
<reference evidence="2 3" key="1">
    <citation type="submission" date="2018-10" db="EMBL/GenBank/DDBJ databases">
        <title>Rhodobacter sp . BO-81.</title>
        <authorList>
            <person name="Im W.T."/>
        </authorList>
    </citation>
    <scope>NUCLEOTIDE SEQUENCE [LARGE SCALE GENOMIC DNA]</scope>
    <source>
        <strain evidence="2 3">BO-81</strain>
    </source>
</reference>
<dbReference type="InterPro" id="IPR047650">
    <property type="entry name" value="Transpos_IS110"/>
</dbReference>
<comment type="caution">
    <text evidence="2">The sequence shown here is derived from an EMBL/GenBank/DDBJ whole genome shotgun (WGS) entry which is preliminary data.</text>
</comment>
<dbReference type="PANTHER" id="PTHR33055:SF3">
    <property type="entry name" value="PUTATIVE TRANSPOSASE FOR IS117-RELATED"/>
    <property type="match status" value="1"/>
</dbReference>
<dbReference type="RefSeq" id="WP_121534647.1">
    <property type="nucleotide sequence ID" value="NZ_RCHI01000018.1"/>
</dbReference>
<dbReference type="Pfam" id="PF02371">
    <property type="entry name" value="Transposase_20"/>
    <property type="match status" value="1"/>
</dbReference>
<name>A0A421BKJ8_9RHOB</name>
<evidence type="ECO:0000259" key="1">
    <source>
        <dbReference type="Pfam" id="PF02371"/>
    </source>
</evidence>
<accession>A0A421BKJ8</accession>
<dbReference type="GO" id="GO:0003677">
    <property type="term" value="F:DNA binding"/>
    <property type="evidence" value="ECO:0007669"/>
    <property type="project" value="InterPro"/>
</dbReference>
<sequence>MDRLAAQFRGTQDQIEDVAARIGEVQAGDALARRLATVPGVGAISSRAFAVTTPDVSAFRRGRDYAALFDLTPRSHSSGGKERLGRISKVGNFQLCRLLYPGAMAGSRPLICHASRLIKAAWRVAGT</sequence>
<dbReference type="AlphaFoldDB" id="A0A421BKJ8"/>
<proteinExistence type="predicted"/>
<evidence type="ECO:0000313" key="2">
    <source>
        <dbReference type="EMBL" id="RLL62941.1"/>
    </source>
</evidence>
<dbReference type="PANTHER" id="PTHR33055">
    <property type="entry name" value="TRANSPOSASE FOR INSERTION SEQUENCE ELEMENT IS1111A"/>
    <property type="match status" value="1"/>
</dbReference>
<evidence type="ECO:0000313" key="3">
    <source>
        <dbReference type="Proteomes" id="UP000279673"/>
    </source>
</evidence>
<dbReference type="GO" id="GO:0004803">
    <property type="term" value="F:transposase activity"/>
    <property type="evidence" value="ECO:0007669"/>
    <property type="project" value="InterPro"/>
</dbReference>
<dbReference type="Proteomes" id="UP000279673">
    <property type="component" value="Unassembled WGS sequence"/>
</dbReference>
<keyword evidence="3" id="KW-1185">Reference proteome</keyword>
<dbReference type="InterPro" id="IPR003346">
    <property type="entry name" value="Transposase_20"/>
</dbReference>
<protein>
    <submittedName>
        <fullName evidence="2">IS110 family transposase</fullName>
    </submittedName>
</protein>
<gene>
    <name evidence="2" type="ORF">DYS74_15835</name>
</gene>